<name>A0A2H3NSL7_9BACT</name>
<dbReference type="EMBL" id="PDEP01000007">
    <property type="protein sequence ID" value="PEN06701.1"/>
    <property type="molecule type" value="Genomic_DNA"/>
</dbReference>
<dbReference type="GO" id="GO:0005886">
    <property type="term" value="C:plasma membrane"/>
    <property type="evidence" value="ECO:0007669"/>
    <property type="project" value="UniProtKB-SubCell"/>
</dbReference>
<dbReference type="PANTHER" id="PTHR34584:SF1">
    <property type="entry name" value="NA(+)_H(+) ANTIPORTER SUBUNIT E1"/>
    <property type="match status" value="1"/>
</dbReference>
<dbReference type="AlphaFoldDB" id="A0A2H3NSL7"/>
<evidence type="ECO:0000256" key="6">
    <source>
        <dbReference type="ARBA" id="ARBA00023136"/>
    </source>
</evidence>
<comment type="similarity">
    <text evidence="2">Belongs to the CPA3 antiporters (TC 2.A.63) subunit E family.</text>
</comment>
<protein>
    <submittedName>
        <fullName evidence="7">Sodium:proton antiporter</fullName>
    </submittedName>
</protein>
<evidence type="ECO:0000256" key="4">
    <source>
        <dbReference type="ARBA" id="ARBA00022692"/>
    </source>
</evidence>
<reference evidence="7 8" key="1">
    <citation type="submission" date="2017-10" db="EMBL/GenBank/DDBJ databases">
        <title>Draft genome of Longimonas halophila.</title>
        <authorList>
            <person name="Goh K.M."/>
            <person name="Shamsir M.S."/>
            <person name="Lim S.W."/>
        </authorList>
    </citation>
    <scope>NUCLEOTIDE SEQUENCE [LARGE SCALE GENOMIC DNA]</scope>
    <source>
        <strain evidence="7 8">KCTC 42399</strain>
    </source>
</reference>
<dbReference type="Proteomes" id="UP000221024">
    <property type="component" value="Unassembled WGS sequence"/>
</dbReference>
<keyword evidence="6" id="KW-0472">Membrane</keyword>
<keyword evidence="3" id="KW-1003">Cell membrane</keyword>
<dbReference type="OrthoDB" id="9800498at2"/>
<keyword evidence="8" id="KW-1185">Reference proteome</keyword>
<evidence type="ECO:0000313" key="7">
    <source>
        <dbReference type="EMBL" id="PEN06701.1"/>
    </source>
</evidence>
<evidence type="ECO:0000256" key="5">
    <source>
        <dbReference type="ARBA" id="ARBA00022989"/>
    </source>
</evidence>
<comment type="subcellular location">
    <subcellularLocation>
        <location evidence="1">Cell membrane</location>
        <topology evidence="1">Multi-pass membrane protein</topology>
    </subcellularLocation>
</comment>
<accession>A0A2H3NSL7</accession>
<evidence type="ECO:0000313" key="8">
    <source>
        <dbReference type="Proteomes" id="UP000221024"/>
    </source>
</evidence>
<evidence type="ECO:0000256" key="1">
    <source>
        <dbReference type="ARBA" id="ARBA00004651"/>
    </source>
</evidence>
<evidence type="ECO:0000256" key="2">
    <source>
        <dbReference type="ARBA" id="ARBA00006228"/>
    </source>
</evidence>
<sequence length="175" mass="19181">MKNLLLTLILALIWTAVQGAFTLPNFVVGFALGYAVLLLLRPLVGDAGYDARLWHQVSLVGFFVKELVKSSVRVAWEVITPGYGMRAGILAVPLDLKSDLGITLLANLISLTPGTLSLDISDDRDHLFIHAMYIDKSPEEDVQHIKNTFERRIMLALGKPGEVSSVADRAQPQSV</sequence>
<dbReference type="PIRSF" id="PIRSF019239">
    <property type="entry name" value="MrpE"/>
    <property type="match status" value="1"/>
</dbReference>
<comment type="caution">
    <text evidence="7">The sequence shown here is derived from an EMBL/GenBank/DDBJ whole genome shotgun (WGS) entry which is preliminary data.</text>
</comment>
<dbReference type="PANTHER" id="PTHR34584">
    <property type="entry name" value="NA(+)/H(+) ANTIPORTER SUBUNIT E1"/>
    <property type="match status" value="1"/>
</dbReference>
<gene>
    <name evidence="7" type="ORF">CRI93_08655</name>
</gene>
<keyword evidence="5" id="KW-1133">Transmembrane helix</keyword>
<keyword evidence="4" id="KW-0812">Transmembrane</keyword>
<proteinExistence type="inferred from homology"/>
<dbReference type="GO" id="GO:0008324">
    <property type="term" value="F:monoatomic cation transmembrane transporter activity"/>
    <property type="evidence" value="ECO:0007669"/>
    <property type="project" value="InterPro"/>
</dbReference>
<organism evidence="7 8">
    <name type="scientific">Longimonas halophila</name>
    <dbReference type="NCBI Taxonomy" id="1469170"/>
    <lineage>
        <taxon>Bacteria</taxon>
        <taxon>Pseudomonadati</taxon>
        <taxon>Rhodothermota</taxon>
        <taxon>Rhodothermia</taxon>
        <taxon>Rhodothermales</taxon>
        <taxon>Salisaetaceae</taxon>
        <taxon>Longimonas</taxon>
    </lineage>
</organism>
<dbReference type="Pfam" id="PF01899">
    <property type="entry name" value="MNHE"/>
    <property type="match status" value="1"/>
</dbReference>
<evidence type="ECO:0000256" key="3">
    <source>
        <dbReference type="ARBA" id="ARBA00022475"/>
    </source>
</evidence>
<dbReference type="InterPro" id="IPR002758">
    <property type="entry name" value="Cation_antiport_E"/>
</dbReference>